<feature type="domain" description="DNA2/NAM7 helicase-like C-terminal" evidence="4">
    <location>
        <begin position="342"/>
        <end position="523"/>
    </location>
</feature>
<feature type="domain" description="DNA2/NAM7 helicase helicase" evidence="3">
    <location>
        <begin position="25"/>
        <end position="329"/>
    </location>
</feature>
<dbReference type="Gene3D" id="3.40.50.300">
    <property type="entry name" value="P-loop containing nucleotide triphosphate hydrolases"/>
    <property type="match status" value="2"/>
</dbReference>
<evidence type="ECO:0000256" key="1">
    <source>
        <dbReference type="SAM" id="Coils"/>
    </source>
</evidence>
<dbReference type="EMBL" id="CASHTH010003055">
    <property type="protein sequence ID" value="CAI8039690.1"/>
    <property type="molecule type" value="Genomic_DNA"/>
</dbReference>
<evidence type="ECO:0000313" key="5">
    <source>
        <dbReference type="EMBL" id="CAI8039690.1"/>
    </source>
</evidence>
<feature type="compositionally biased region" description="Basic and acidic residues" evidence="2">
    <location>
        <begin position="145"/>
        <end position="154"/>
    </location>
</feature>
<accession>A0AA35T0U2</accession>
<feature type="region of interest" description="Disordered" evidence="2">
    <location>
        <begin position="145"/>
        <end position="169"/>
    </location>
</feature>
<evidence type="ECO:0000259" key="4">
    <source>
        <dbReference type="Pfam" id="PF13087"/>
    </source>
</evidence>
<reference evidence="5" key="1">
    <citation type="submission" date="2023-03" db="EMBL/GenBank/DDBJ databases">
        <authorList>
            <person name="Steffen K."/>
            <person name="Cardenas P."/>
        </authorList>
    </citation>
    <scope>NUCLEOTIDE SEQUENCE</scope>
</reference>
<dbReference type="PANTHER" id="PTHR10887">
    <property type="entry name" value="DNA2/NAM7 HELICASE FAMILY"/>
    <property type="match status" value="1"/>
</dbReference>
<dbReference type="AlphaFoldDB" id="A0AA35T0U2"/>
<dbReference type="CDD" id="cd18808">
    <property type="entry name" value="SF1_C_Upf1"/>
    <property type="match status" value="1"/>
</dbReference>
<dbReference type="Pfam" id="PF13086">
    <property type="entry name" value="AAA_11"/>
    <property type="match status" value="1"/>
</dbReference>
<dbReference type="InterPro" id="IPR041679">
    <property type="entry name" value="DNA2/NAM7-like_C"/>
</dbReference>
<keyword evidence="1" id="KW-0175">Coiled coil</keyword>
<dbReference type="SUPFAM" id="SSF52540">
    <property type="entry name" value="P-loop containing nucleoside triphosphate hydrolases"/>
    <property type="match status" value="1"/>
</dbReference>
<comment type="caution">
    <text evidence="5">The sequence shown here is derived from an EMBL/GenBank/DDBJ whole genome shotgun (WGS) entry which is preliminary data.</text>
</comment>
<evidence type="ECO:0000259" key="3">
    <source>
        <dbReference type="Pfam" id="PF13086"/>
    </source>
</evidence>
<proteinExistence type="predicted"/>
<keyword evidence="6" id="KW-1185">Reference proteome</keyword>
<sequence length="559" mass="64119">MTVGELREQLSDTDQYTDFCLPKFQRIAVERALSQALSLIQGPPGTGKSYIGMQLLRLFLSMKNSSGKLILENKPALVIAYKNRALDLFVKMCTSFCPLERIVRIGHLSKDNEEELRCTLLNEKVMSGLDRNRTVELKAAMEHQYERWDPHDPQDPVPGTSGPLQYDSDSELDSREYEEYYDALQERNNAVETLTSVYADFEDGPVEVSNVWALSPDDRRRMIRAAVRERYESAMDDLKDSIRQYNMIREIYEKRREEKAVEILKGAKVVAMTTTGAAINQRLLDQLEAPVVFVEEAAEILESNLLAVLTPHVKHMVLIGDQKQLKPTVAWNKLASDRYKFDVSLFERLIRNKYPHTLLLRQSRMHPSLVPLYGYHYQRGILSAECMGKKFLWWSYSGAYETRREKGYMNTHEIDMVVSLCCWLLCNRVESGKIAVLTPYRGQLEEIKKSLEDKANKYRNMSIALVDIDVYTVDEYQGHECDVVILSLVRSNTSGKIGFLKSPNRLVVGTSRQKCALYIVGSHTFLEKNSPVLWKTFLTQCKHTYPDSIGDRSPHCCGH</sequence>
<dbReference type="Proteomes" id="UP001174909">
    <property type="component" value="Unassembled WGS sequence"/>
</dbReference>
<dbReference type="GO" id="GO:0031048">
    <property type="term" value="P:regulatory ncRNA-mediated heterochromatin formation"/>
    <property type="evidence" value="ECO:0007669"/>
    <property type="project" value="TreeGrafter"/>
</dbReference>
<dbReference type="InterPro" id="IPR027417">
    <property type="entry name" value="P-loop_NTPase"/>
</dbReference>
<dbReference type="GO" id="GO:0004386">
    <property type="term" value="F:helicase activity"/>
    <property type="evidence" value="ECO:0007669"/>
    <property type="project" value="InterPro"/>
</dbReference>
<protein>
    <submittedName>
        <fullName evidence="5">NFX1-type zinc finger-containing protein 1</fullName>
    </submittedName>
</protein>
<organism evidence="5 6">
    <name type="scientific">Geodia barretti</name>
    <name type="common">Barrett's horny sponge</name>
    <dbReference type="NCBI Taxonomy" id="519541"/>
    <lineage>
        <taxon>Eukaryota</taxon>
        <taxon>Metazoa</taxon>
        <taxon>Porifera</taxon>
        <taxon>Demospongiae</taxon>
        <taxon>Heteroscleromorpha</taxon>
        <taxon>Tetractinellida</taxon>
        <taxon>Astrophorina</taxon>
        <taxon>Geodiidae</taxon>
        <taxon>Geodia</taxon>
    </lineage>
</organism>
<dbReference type="PANTHER" id="PTHR10887:SF341">
    <property type="entry name" value="NFX1-TYPE ZINC FINGER-CONTAINING PROTEIN 1"/>
    <property type="match status" value="1"/>
</dbReference>
<dbReference type="InterPro" id="IPR041677">
    <property type="entry name" value="DNA2/NAM7_AAA_11"/>
</dbReference>
<evidence type="ECO:0000256" key="2">
    <source>
        <dbReference type="SAM" id="MobiDB-lite"/>
    </source>
</evidence>
<dbReference type="InterPro" id="IPR047187">
    <property type="entry name" value="SF1_C_Upf1"/>
</dbReference>
<name>A0AA35T0U2_GEOBA</name>
<feature type="coiled-coil region" evidence="1">
    <location>
        <begin position="228"/>
        <end position="255"/>
    </location>
</feature>
<dbReference type="Pfam" id="PF13087">
    <property type="entry name" value="AAA_12"/>
    <property type="match status" value="1"/>
</dbReference>
<dbReference type="InterPro" id="IPR045055">
    <property type="entry name" value="DNA2/NAM7-like"/>
</dbReference>
<dbReference type="GO" id="GO:0031380">
    <property type="term" value="C:nuclear RNA-directed RNA polymerase complex"/>
    <property type="evidence" value="ECO:0007669"/>
    <property type="project" value="TreeGrafter"/>
</dbReference>
<gene>
    <name evidence="5" type="ORF">GBAR_LOCUS22120</name>
</gene>
<evidence type="ECO:0000313" key="6">
    <source>
        <dbReference type="Proteomes" id="UP001174909"/>
    </source>
</evidence>